<proteinExistence type="predicted"/>
<dbReference type="PANTHER" id="PTHR42905:SF16">
    <property type="entry name" value="CARBOXYPHOSPHONOENOLPYRUVATE PHOSPHONOMUTASE-LIKE PROTEIN (AFU_ORTHOLOGUE AFUA_5G07230)"/>
    <property type="match status" value="1"/>
</dbReference>
<comment type="caution">
    <text evidence="1">The sequence shown here is derived from an EMBL/GenBank/DDBJ whole genome shotgun (WGS) entry which is preliminary data.</text>
</comment>
<dbReference type="Proteomes" id="UP000599074">
    <property type="component" value="Unassembled WGS sequence"/>
</dbReference>
<dbReference type="CDD" id="cd00377">
    <property type="entry name" value="ICL_PEPM"/>
    <property type="match status" value="1"/>
</dbReference>
<dbReference type="InterPro" id="IPR015813">
    <property type="entry name" value="Pyrv/PenolPyrv_kinase-like_dom"/>
</dbReference>
<dbReference type="EMBL" id="BOON01000027">
    <property type="protein sequence ID" value="GII23286.1"/>
    <property type="molecule type" value="Genomic_DNA"/>
</dbReference>
<dbReference type="GO" id="GO:0016829">
    <property type="term" value="F:lyase activity"/>
    <property type="evidence" value="ECO:0007669"/>
    <property type="project" value="UniProtKB-KW"/>
</dbReference>
<dbReference type="Pfam" id="PF13714">
    <property type="entry name" value="PEP_mutase"/>
    <property type="match status" value="1"/>
</dbReference>
<protein>
    <submittedName>
        <fullName evidence="1">2-methylisocitrate lyase</fullName>
    </submittedName>
</protein>
<dbReference type="AlphaFoldDB" id="A0A8J3X109"/>
<sequence length="280" mass="28502">MTSAALNAKARRFRELSNAPILVLPNAWDAASAAVIVRAGAAAIATTSGGVAWSLGRSDGEGLTRAQMVEAVRRISAAVDVPVTADVEGGYGPEPEDVAQTVRATIEAGAVGINLEDSRATDGALLSPQQQAARIRAGREAADAAGVPDFVINARTDVYLLQIGEAAGRMDDVVARAESYAKAGADCLFVPGLLDLDVLAALTAAVPLPVNAMAGPGGPSVAEFTAVGVRRISVGTAIAQAAYGLADRAARELLDTGAYGSMEQALTYPEVNALFARSSG</sequence>
<keyword evidence="2" id="KW-1185">Reference proteome</keyword>
<dbReference type="Gene3D" id="3.20.20.60">
    <property type="entry name" value="Phosphoenolpyruvate-binding domains"/>
    <property type="match status" value="1"/>
</dbReference>
<dbReference type="RefSeq" id="WP_168117766.1">
    <property type="nucleotide sequence ID" value="NZ_BOON01000027.1"/>
</dbReference>
<reference evidence="1" key="1">
    <citation type="submission" date="2021-01" db="EMBL/GenBank/DDBJ databases">
        <title>Whole genome shotgun sequence of Planosporangium mesophilum NBRC 109066.</title>
        <authorList>
            <person name="Komaki H."/>
            <person name="Tamura T."/>
        </authorList>
    </citation>
    <scope>NUCLEOTIDE SEQUENCE</scope>
    <source>
        <strain evidence="1">NBRC 109066</strain>
    </source>
</reference>
<dbReference type="InterPro" id="IPR040442">
    <property type="entry name" value="Pyrv_kinase-like_dom_sf"/>
</dbReference>
<evidence type="ECO:0000313" key="2">
    <source>
        <dbReference type="Proteomes" id="UP000599074"/>
    </source>
</evidence>
<name>A0A8J3X109_9ACTN</name>
<keyword evidence="1" id="KW-0456">Lyase</keyword>
<dbReference type="SUPFAM" id="SSF51621">
    <property type="entry name" value="Phosphoenolpyruvate/pyruvate domain"/>
    <property type="match status" value="1"/>
</dbReference>
<evidence type="ECO:0000313" key="1">
    <source>
        <dbReference type="EMBL" id="GII23286.1"/>
    </source>
</evidence>
<dbReference type="InterPro" id="IPR039556">
    <property type="entry name" value="ICL/PEPM"/>
</dbReference>
<accession>A0A8J3X109</accession>
<dbReference type="PANTHER" id="PTHR42905">
    <property type="entry name" value="PHOSPHOENOLPYRUVATE CARBOXYLASE"/>
    <property type="match status" value="1"/>
</dbReference>
<gene>
    <name evidence="1" type="primary">prpB</name>
    <name evidence="1" type="ORF">Pme01_28830</name>
</gene>
<organism evidence="1 2">
    <name type="scientific">Planosporangium mesophilum</name>
    <dbReference type="NCBI Taxonomy" id="689768"/>
    <lineage>
        <taxon>Bacteria</taxon>
        <taxon>Bacillati</taxon>
        <taxon>Actinomycetota</taxon>
        <taxon>Actinomycetes</taxon>
        <taxon>Micromonosporales</taxon>
        <taxon>Micromonosporaceae</taxon>
        <taxon>Planosporangium</taxon>
    </lineage>
</organism>
<dbReference type="Gene3D" id="6.10.250.2750">
    <property type="match status" value="1"/>
</dbReference>